<feature type="region of interest" description="Disordered" evidence="18">
    <location>
        <begin position="129"/>
        <end position="239"/>
    </location>
</feature>
<dbReference type="CDD" id="cd05528">
    <property type="entry name" value="Bromo_AAA"/>
    <property type="match status" value="1"/>
</dbReference>
<reference evidence="21" key="3">
    <citation type="submission" date="2025-09" db="UniProtKB">
        <authorList>
            <consortium name="Ensembl"/>
        </authorList>
    </citation>
    <scope>IDENTIFICATION</scope>
</reference>
<keyword evidence="22" id="KW-1185">Reference proteome</keyword>
<keyword evidence="19" id="KW-0472">Membrane</keyword>
<gene>
    <name evidence="21" type="primary">ATAD2B</name>
</gene>
<dbReference type="PANTHER" id="PTHR23069:SF5">
    <property type="entry name" value="ATPASE FAMILY AAA DOMAIN-CONTAINING PROTEIN 2B"/>
    <property type="match status" value="1"/>
</dbReference>
<dbReference type="InterPro" id="IPR036427">
    <property type="entry name" value="Bromodomain-like_sf"/>
</dbReference>
<dbReference type="InterPro" id="IPR003960">
    <property type="entry name" value="ATPase_AAA_CS"/>
</dbReference>
<keyword evidence="14" id="KW-0539">Nucleus</keyword>
<evidence type="ECO:0000256" key="5">
    <source>
        <dbReference type="ARBA" id="ARBA00022741"/>
    </source>
</evidence>
<keyword evidence="5" id="KW-0547">Nucleotide-binding</keyword>
<dbReference type="InterPro" id="IPR041569">
    <property type="entry name" value="AAA_lid_3"/>
</dbReference>
<evidence type="ECO:0000256" key="11">
    <source>
        <dbReference type="ARBA" id="ARBA00023117"/>
    </source>
</evidence>
<evidence type="ECO:0000259" key="20">
    <source>
        <dbReference type="PROSITE" id="PS50014"/>
    </source>
</evidence>
<dbReference type="CDD" id="cd19517">
    <property type="entry name" value="RecA-like_Yta7-like"/>
    <property type="match status" value="1"/>
</dbReference>
<dbReference type="InterPro" id="IPR018359">
    <property type="entry name" value="Bromodomain_CS"/>
</dbReference>
<dbReference type="GO" id="GO:0042393">
    <property type="term" value="F:histone binding"/>
    <property type="evidence" value="ECO:0007669"/>
    <property type="project" value="TreeGrafter"/>
</dbReference>
<keyword evidence="6" id="KW-0378">Hydrolase</keyword>
<dbReference type="InterPro" id="IPR003959">
    <property type="entry name" value="ATPase_AAA_core"/>
</dbReference>
<evidence type="ECO:0000256" key="1">
    <source>
        <dbReference type="ARBA" id="ARBA00004123"/>
    </source>
</evidence>
<keyword evidence="12" id="KW-0010">Activator</keyword>
<dbReference type="SMART" id="SM00382">
    <property type="entry name" value="AAA"/>
    <property type="match status" value="2"/>
</dbReference>
<dbReference type="InterPro" id="IPR003593">
    <property type="entry name" value="AAA+_ATPase"/>
</dbReference>
<feature type="domain" description="Bromo" evidence="20">
    <location>
        <begin position="857"/>
        <end position="920"/>
    </location>
</feature>
<evidence type="ECO:0000256" key="7">
    <source>
        <dbReference type="ARBA" id="ARBA00022840"/>
    </source>
</evidence>
<dbReference type="FunFam" id="3.40.50.300:FF:000699">
    <property type="entry name" value="ATPase family AAA domain-containing protein 2B"/>
    <property type="match status" value="1"/>
</dbReference>
<evidence type="ECO:0000256" key="2">
    <source>
        <dbReference type="ARBA" id="ARBA00006914"/>
    </source>
</evidence>
<dbReference type="FunFam" id="1.20.920.10:FF:000021">
    <property type="entry name" value="ATPase family AAA domain-containing protein 2"/>
    <property type="match status" value="1"/>
</dbReference>
<dbReference type="Ensembl" id="ENSPNAT00000052497.1">
    <property type="protein sequence ID" value="ENSPNAP00000041380.1"/>
    <property type="gene ID" value="ENSPNAG00000018946.2"/>
</dbReference>
<dbReference type="Proteomes" id="UP001501920">
    <property type="component" value="Chromosome 4"/>
</dbReference>
<evidence type="ECO:0000256" key="18">
    <source>
        <dbReference type="SAM" id="MobiDB-lite"/>
    </source>
</evidence>
<evidence type="ECO:0000256" key="8">
    <source>
        <dbReference type="ARBA" id="ARBA00022843"/>
    </source>
</evidence>
<dbReference type="GO" id="GO:0003682">
    <property type="term" value="F:chromatin binding"/>
    <property type="evidence" value="ECO:0007669"/>
    <property type="project" value="TreeGrafter"/>
</dbReference>
<feature type="compositionally biased region" description="Acidic residues" evidence="18">
    <location>
        <begin position="142"/>
        <end position="161"/>
    </location>
</feature>
<keyword evidence="7" id="KW-0067">ATP-binding</keyword>
<dbReference type="GO" id="GO:0005524">
    <property type="term" value="F:ATP binding"/>
    <property type="evidence" value="ECO:0007669"/>
    <property type="project" value="UniProtKB-KW"/>
</dbReference>
<evidence type="ECO:0000256" key="14">
    <source>
        <dbReference type="ARBA" id="ARBA00023242"/>
    </source>
</evidence>
<protein>
    <recommendedName>
        <fullName evidence="16">ATPase family AAA domain-containing protein 2</fullName>
    </recommendedName>
</protein>
<dbReference type="InterPro" id="IPR027417">
    <property type="entry name" value="P-loop_NTPase"/>
</dbReference>
<dbReference type="InterPro" id="IPR045199">
    <property type="entry name" value="ATAD2-like"/>
</dbReference>
<dbReference type="Gene3D" id="3.40.50.300">
    <property type="entry name" value="P-loop containing nucleotide triphosphate hydrolases"/>
    <property type="match status" value="2"/>
</dbReference>
<keyword evidence="19" id="KW-0812">Transmembrane</keyword>
<dbReference type="FunFam" id="3.40.50.300:FF:000061">
    <property type="entry name" value="ATPase family, AAA domain-containing 2"/>
    <property type="match status" value="1"/>
</dbReference>
<dbReference type="Pfam" id="PF00004">
    <property type="entry name" value="AAA"/>
    <property type="match status" value="2"/>
</dbReference>
<dbReference type="Gene3D" id="1.20.920.10">
    <property type="entry name" value="Bromodomain-like"/>
    <property type="match status" value="1"/>
</dbReference>
<evidence type="ECO:0000256" key="9">
    <source>
        <dbReference type="ARBA" id="ARBA00023015"/>
    </source>
</evidence>
<dbReference type="GO" id="GO:0006337">
    <property type="term" value="P:nucleosome disassembly"/>
    <property type="evidence" value="ECO:0007669"/>
    <property type="project" value="TreeGrafter"/>
</dbReference>
<feature type="transmembrane region" description="Helical" evidence="19">
    <location>
        <begin position="975"/>
        <end position="994"/>
    </location>
</feature>
<dbReference type="GO" id="GO:0005654">
    <property type="term" value="C:nucleoplasm"/>
    <property type="evidence" value="ECO:0007669"/>
    <property type="project" value="UniProtKB-ARBA"/>
</dbReference>
<dbReference type="InterPro" id="IPR001487">
    <property type="entry name" value="Bromodomain"/>
</dbReference>
<dbReference type="PROSITE" id="PS00674">
    <property type="entry name" value="AAA"/>
    <property type="match status" value="1"/>
</dbReference>
<sequence length="1276" mass="145380">MLFMLCFRLSTGALQNGHSKILLFYWRMTLRGDDSTDGDDGHVNGHVELKRSCRSRKSRFEHLNQSLLFDQLVNSTAEAVLQEMDNISSIRQNREVERLRMWTDTELENMDMYSRVKRRKAMRRNTFGMQTHHKVISKSEAPEEEEGTEDDEGDEAEEAGEENDRPYNLRQRKTVQRYEAPPIEPVNRKQSKNTLFDTHRSPARRSHIRIKKHAIHSSDTTSSSDEERFERRKSKSMTRARNRCLPMNLRAEDLASGVLRDRVKVGASLADVDPMNLDTSVKFDSVGGLADHIKSLKEMVVFPLLYPEVFEKFKIQPPRGCLFYGPPGTGKTLVARALANECSQGDRKVSFFMRKGADCLSKWVGESERQLRLLFDQAYLMRPSIIFFDEIDGLAPVRSSRQDQIHSSIVSTLLALMDGLDSRGEIVVIGATNRLDSIDPALRRPGRFDREFLFSLPDKKARKHILKIHTRDWSPRLTEPFVDELAEKCVGYCGADIKALCTEAALAALRRRYPQIYHSSQRYKLDVGSIELGPQDFSRALRSIVPAAQRALAPPGQALSCTLQPLLERSLAHALDCLLRVFPHAELPHREHTYDTDNQLLEEDSYSEGEDGAGAQSIYDAMPGSPKKMDSSTTHKPFLHFTTSAYQQPTSYRPRLLLTGPQGSGQSTHLAPALLHHLDKFTVHRLDLPTLYSVSAKTPEESCAQVFREARRSVPSVIYMPHISDWWEAISETVKSTFLTLLLDVPSFTPILILATAESIYQQLPEEVKCIFSRSYGEVVCLRTPGEEDRTKFFSDLILVQAARPPPRCFLALVLPLADDPGPRQLSPEEQRRLEEQEENTLRELRLFLRDVTKRLATDKRFQIFSKPVDIEEVSDYLEVIREPMDLSTIMMKIDTHKYTTAKDFLMDVDLICSNALEYNPDKDPGDKIIRHRACSLKDTAHAMIASELDPEFDRMCEEIKESRRKRGEWTKMEWPHLIVFFFFFFFFFPGQKLDSVKRKNRRRPIWERGIIRKKKSSKKEEAEEEEEPDEEEGAEDSAGAGQGEASLIQDESSSDTMEPQPDKQLPQPNGYALSTEEESSNEPIVTQDPGDFDKVKTATSNEAPHGEEKEASVVSAPQDCVNGDESLDSIDSEAHEKELEKGGKEVISPLKGNAQDGIGDAVQECKTNECMSAAEGAASDGDHDREGTFICYICIDTYVFVFTGKLYIYILSLIPKYSRETFRFMKSEGYSVDQLERLYSLLSQCIYQHRRDYDKTHLIEVNASCDFRCDVQKLR</sequence>
<reference evidence="21" key="2">
    <citation type="submission" date="2025-08" db="UniProtKB">
        <authorList>
            <consortium name="Ensembl"/>
        </authorList>
    </citation>
    <scope>IDENTIFICATION</scope>
</reference>
<dbReference type="AlphaFoldDB" id="A0AAR2INV2"/>
<evidence type="ECO:0000256" key="3">
    <source>
        <dbReference type="ARBA" id="ARBA00022499"/>
    </source>
</evidence>
<dbReference type="FunFam" id="1.10.8.60:FF:000016">
    <property type="entry name" value="ATPase family AAA domain-containing protein 2B"/>
    <property type="match status" value="1"/>
</dbReference>
<keyword evidence="3" id="KW-1017">Isopeptide bond</keyword>
<keyword evidence="11 17" id="KW-0103">Bromodomain</keyword>
<dbReference type="Pfam" id="PF00439">
    <property type="entry name" value="Bromodomain"/>
    <property type="match status" value="1"/>
</dbReference>
<keyword evidence="10" id="KW-0175">Coiled coil</keyword>
<evidence type="ECO:0000256" key="10">
    <source>
        <dbReference type="ARBA" id="ARBA00023054"/>
    </source>
</evidence>
<feature type="compositionally biased region" description="Basic residues" evidence="18">
    <location>
        <begin position="201"/>
        <end position="215"/>
    </location>
</feature>
<evidence type="ECO:0000256" key="17">
    <source>
        <dbReference type="PROSITE-ProRule" id="PRU00035"/>
    </source>
</evidence>
<dbReference type="GeneTree" id="ENSGT00550000074694"/>
<evidence type="ECO:0000256" key="19">
    <source>
        <dbReference type="SAM" id="Phobius"/>
    </source>
</evidence>
<comment type="catalytic activity">
    <reaction evidence="15">
        <text>ATP + H2O = ADP + phosphate + H(+)</text>
        <dbReference type="Rhea" id="RHEA:13065"/>
        <dbReference type="ChEBI" id="CHEBI:15377"/>
        <dbReference type="ChEBI" id="CHEBI:15378"/>
        <dbReference type="ChEBI" id="CHEBI:30616"/>
        <dbReference type="ChEBI" id="CHEBI:43474"/>
        <dbReference type="ChEBI" id="CHEBI:456216"/>
    </reaction>
</comment>
<feature type="compositionally biased region" description="Acidic residues" evidence="18">
    <location>
        <begin position="1023"/>
        <end position="1036"/>
    </location>
</feature>
<evidence type="ECO:0000313" key="21">
    <source>
        <dbReference type="Ensembl" id="ENSPNAP00000041380.1"/>
    </source>
</evidence>
<proteinExistence type="inferred from homology"/>
<evidence type="ECO:0000256" key="4">
    <source>
        <dbReference type="ARBA" id="ARBA00022553"/>
    </source>
</evidence>
<dbReference type="Pfam" id="PF17862">
    <property type="entry name" value="AAA_lid_3"/>
    <property type="match status" value="1"/>
</dbReference>
<evidence type="ECO:0000256" key="15">
    <source>
        <dbReference type="ARBA" id="ARBA00049360"/>
    </source>
</evidence>
<dbReference type="GO" id="GO:0006334">
    <property type="term" value="P:nucleosome assembly"/>
    <property type="evidence" value="ECO:0007669"/>
    <property type="project" value="TreeGrafter"/>
</dbReference>
<accession>A0AAR2INV2</accession>
<feature type="region of interest" description="Disordered" evidence="18">
    <location>
        <begin position="1015"/>
        <end position="1128"/>
    </location>
</feature>
<comment type="subcellular location">
    <subcellularLocation>
        <location evidence="1">Nucleus</location>
    </subcellularLocation>
</comment>
<keyword evidence="8" id="KW-0832">Ubl conjugation</keyword>
<evidence type="ECO:0000313" key="22">
    <source>
        <dbReference type="Proteomes" id="UP001501920"/>
    </source>
</evidence>
<dbReference type="PRINTS" id="PR00503">
    <property type="entry name" value="BROMODOMAIN"/>
</dbReference>
<keyword evidence="19" id="KW-1133">Transmembrane helix</keyword>
<evidence type="ECO:0000256" key="12">
    <source>
        <dbReference type="ARBA" id="ARBA00023159"/>
    </source>
</evidence>
<evidence type="ECO:0000256" key="6">
    <source>
        <dbReference type="ARBA" id="ARBA00022801"/>
    </source>
</evidence>
<dbReference type="Gene3D" id="1.10.8.60">
    <property type="match status" value="1"/>
</dbReference>
<reference evidence="21 22" key="1">
    <citation type="submission" date="2020-10" db="EMBL/GenBank/DDBJ databases">
        <title>Pygocentrus nattereri (red-bellied piranha) genome, fPygNat1, primary haplotype.</title>
        <authorList>
            <person name="Myers G."/>
            <person name="Meyer A."/>
            <person name="Karagic N."/>
            <person name="Pippel M."/>
            <person name="Winkler S."/>
            <person name="Tracey A."/>
            <person name="Wood J."/>
            <person name="Formenti G."/>
            <person name="Howe K."/>
            <person name="Fedrigo O."/>
            <person name="Jarvis E.D."/>
        </authorList>
    </citation>
    <scope>NUCLEOTIDE SEQUENCE [LARGE SCALE GENOMIC DNA]</scope>
</reference>
<feature type="compositionally biased region" description="Low complexity" evidence="18">
    <location>
        <begin position="1037"/>
        <end position="1047"/>
    </location>
</feature>
<dbReference type="PROSITE" id="PS00633">
    <property type="entry name" value="BROMODOMAIN_1"/>
    <property type="match status" value="1"/>
</dbReference>
<evidence type="ECO:0000256" key="13">
    <source>
        <dbReference type="ARBA" id="ARBA00023163"/>
    </source>
</evidence>
<keyword evidence="9" id="KW-0805">Transcription regulation</keyword>
<dbReference type="GO" id="GO:0045815">
    <property type="term" value="P:transcription initiation-coupled chromatin remodeling"/>
    <property type="evidence" value="ECO:0007669"/>
    <property type="project" value="TreeGrafter"/>
</dbReference>
<organism evidence="21 22">
    <name type="scientific">Pygocentrus nattereri</name>
    <name type="common">Red-bellied piranha</name>
    <dbReference type="NCBI Taxonomy" id="42514"/>
    <lineage>
        <taxon>Eukaryota</taxon>
        <taxon>Metazoa</taxon>
        <taxon>Chordata</taxon>
        <taxon>Craniata</taxon>
        <taxon>Vertebrata</taxon>
        <taxon>Euteleostomi</taxon>
        <taxon>Actinopterygii</taxon>
        <taxon>Neopterygii</taxon>
        <taxon>Teleostei</taxon>
        <taxon>Ostariophysi</taxon>
        <taxon>Characiformes</taxon>
        <taxon>Characoidei</taxon>
        <taxon>Pygocentrus</taxon>
    </lineage>
</organism>
<dbReference type="PROSITE" id="PS50014">
    <property type="entry name" value="BROMODOMAIN_2"/>
    <property type="match status" value="1"/>
</dbReference>
<comment type="similarity">
    <text evidence="2">Belongs to the AAA ATPase family.</text>
</comment>
<dbReference type="GO" id="GO:0016887">
    <property type="term" value="F:ATP hydrolysis activity"/>
    <property type="evidence" value="ECO:0007669"/>
    <property type="project" value="InterPro"/>
</dbReference>
<dbReference type="SUPFAM" id="SSF47370">
    <property type="entry name" value="Bromodomain"/>
    <property type="match status" value="1"/>
</dbReference>
<keyword evidence="4" id="KW-0597">Phosphoprotein</keyword>
<dbReference type="SUPFAM" id="SSF52540">
    <property type="entry name" value="P-loop containing nucleoside triphosphate hydrolases"/>
    <property type="match status" value="2"/>
</dbReference>
<name>A0AAR2INV2_PYGNA</name>
<keyword evidence="13" id="KW-0804">Transcription</keyword>
<dbReference type="SMART" id="SM00297">
    <property type="entry name" value="BROMO"/>
    <property type="match status" value="1"/>
</dbReference>
<dbReference type="PANTHER" id="PTHR23069">
    <property type="entry name" value="AAA DOMAIN-CONTAINING"/>
    <property type="match status" value="1"/>
</dbReference>
<evidence type="ECO:0000256" key="16">
    <source>
        <dbReference type="ARBA" id="ARBA00071858"/>
    </source>
</evidence>